<dbReference type="Gene3D" id="3.90.550.10">
    <property type="entry name" value="Spore Coat Polysaccharide Biosynthesis Protein SpsA, Chain A"/>
    <property type="match status" value="1"/>
</dbReference>
<dbReference type="Proteomes" id="UP000237310">
    <property type="component" value="Unassembled WGS sequence"/>
</dbReference>
<dbReference type="EMBL" id="PQVG01000001">
    <property type="protein sequence ID" value="POY41219.1"/>
    <property type="molecule type" value="Genomic_DNA"/>
</dbReference>
<dbReference type="InterPro" id="IPR029044">
    <property type="entry name" value="Nucleotide-diphossugar_trans"/>
</dbReference>
<dbReference type="AlphaFoldDB" id="A0A2S5AG03"/>
<evidence type="ECO:0000313" key="2">
    <source>
        <dbReference type="EMBL" id="POY41219.1"/>
    </source>
</evidence>
<dbReference type="Pfam" id="PF00535">
    <property type="entry name" value="Glycos_transf_2"/>
    <property type="match status" value="1"/>
</dbReference>
<accession>A0A2S5AG03</accession>
<dbReference type="GO" id="GO:0016740">
    <property type="term" value="F:transferase activity"/>
    <property type="evidence" value="ECO:0007669"/>
    <property type="project" value="UniProtKB-KW"/>
</dbReference>
<reference evidence="2 3" key="1">
    <citation type="submission" date="2018-01" db="EMBL/GenBank/DDBJ databases">
        <authorList>
            <person name="Gaut B.S."/>
            <person name="Morton B.R."/>
            <person name="Clegg M.T."/>
            <person name="Duvall M.R."/>
        </authorList>
    </citation>
    <scope>NUCLEOTIDE SEQUENCE [LARGE SCALE GENOMIC DNA]</scope>
    <source>
        <strain evidence="2 3">HR-AY</strain>
    </source>
</reference>
<dbReference type="RefSeq" id="WP_103804280.1">
    <property type="nucleotide sequence ID" value="NZ_PQVG01000001.1"/>
</dbReference>
<evidence type="ECO:0000259" key="1">
    <source>
        <dbReference type="Pfam" id="PF00535"/>
    </source>
</evidence>
<dbReference type="SUPFAM" id="SSF53448">
    <property type="entry name" value="Nucleotide-diphospho-sugar transferases"/>
    <property type="match status" value="1"/>
</dbReference>
<keyword evidence="3" id="KW-1185">Reference proteome</keyword>
<gene>
    <name evidence="2" type="ORF">C3L50_01480</name>
</gene>
<protein>
    <submittedName>
        <fullName evidence="2">Glycosyltransferase family 2 protein</fullName>
    </submittedName>
</protein>
<comment type="caution">
    <text evidence="2">The sequence shown here is derived from an EMBL/GenBank/DDBJ whole genome shotgun (WGS) entry which is preliminary data.</text>
</comment>
<evidence type="ECO:0000313" key="3">
    <source>
        <dbReference type="Proteomes" id="UP000237310"/>
    </source>
</evidence>
<proteinExistence type="predicted"/>
<dbReference type="InterPro" id="IPR001173">
    <property type="entry name" value="Glyco_trans_2-like"/>
</dbReference>
<organism evidence="2 3">
    <name type="scientific">Flavobacterium alvei</name>
    <dbReference type="NCBI Taxonomy" id="2080416"/>
    <lineage>
        <taxon>Bacteria</taxon>
        <taxon>Pseudomonadati</taxon>
        <taxon>Bacteroidota</taxon>
        <taxon>Flavobacteriia</taxon>
        <taxon>Flavobacteriales</taxon>
        <taxon>Flavobacteriaceae</taxon>
        <taxon>Flavobacterium</taxon>
    </lineage>
</organism>
<dbReference type="CDD" id="cd00761">
    <property type="entry name" value="Glyco_tranf_GTA_type"/>
    <property type="match status" value="1"/>
</dbReference>
<keyword evidence="2" id="KW-0808">Transferase</keyword>
<name>A0A2S5AG03_9FLAO</name>
<dbReference type="OrthoDB" id="1374586at2"/>
<sequence length="298" mass="35675">MLAIVIPYHKLTFFEETLQSLENQTDKRFKVYIGDDASLENPVNLLDQYQGKFDFVYQRFESNVGGISLTQQWERCIALSGEEEWIMILGDDDYLGENVVQQFYNQLPEFQYKSNVVRFASQLVYEIDHSKSKIYTNPVWESATAAFYRKFMRVAMSSLSEYVFSRKAYEKHGFYNYPLAWNSDDQAWLDFSEDKPIYSINESIVYPRMSAENITGKRDNWKLKNESSAAFYHTLIQKQLKQFTRYESIKIIRKYYFELKKVKCLEIKDWIFLIKHYVANWNVQAVQDYFKKNNYKKR</sequence>
<feature type="domain" description="Glycosyltransferase 2-like" evidence="1">
    <location>
        <begin position="4"/>
        <end position="117"/>
    </location>
</feature>